<feature type="region of interest" description="Disordered" evidence="1">
    <location>
        <begin position="44"/>
        <end position="70"/>
    </location>
</feature>
<organism evidence="2 3">
    <name type="scientific">Tanacetum coccineum</name>
    <dbReference type="NCBI Taxonomy" id="301880"/>
    <lineage>
        <taxon>Eukaryota</taxon>
        <taxon>Viridiplantae</taxon>
        <taxon>Streptophyta</taxon>
        <taxon>Embryophyta</taxon>
        <taxon>Tracheophyta</taxon>
        <taxon>Spermatophyta</taxon>
        <taxon>Magnoliopsida</taxon>
        <taxon>eudicotyledons</taxon>
        <taxon>Gunneridae</taxon>
        <taxon>Pentapetalae</taxon>
        <taxon>asterids</taxon>
        <taxon>campanulids</taxon>
        <taxon>Asterales</taxon>
        <taxon>Asteraceae</taxon>
        <taxon>Asteroideae</taxon>
        <taxon>Anthemideae</taxon>
        <taxon>Anthemidinae</taxon>
        <taxon>Tanacetum</taxon>
    </lineage>
</organism>
<dbReference type="EMBL" id="BQNB010016011">
    <property type="protein sequence ID" value="GJT46749.1"/>
    <property type="molecule type" value="Genomic_DNA"/>
</dbReference>
<reference evidence="2" key="1">
    <citation type="journal article" date="2022" name="Int. J. Mol. Sci.">
        <title>Draft Genome of Tanacetum Coccineum: Genomic Comparison of Closely Related Tanacetum-Family Plants.</title>
        <authorList>
            <person name="Yamashiro T."/>
            <person name="Shiraishi A."/>
            <person name="Nakayama K."/>
            <person name="Satake H."/>
        </authorList>
    </citation>
    <scope>NUCLEOTIDE SEQUENCE</scope>
</reference>
<comment type="caution">
    <text evidence="2">The sequence shown here is derived from an EMBL/GenBank/DDBJ whole genome shotgun (WGS) entry which is preliminary data.</text>
</comment>
<protein>
    <submittedName>
        <fullName evidence="2">Uncharacterized protein</fullName>
    </submittedName>
</protein>
<proteinExistence type="predicted"/>
<accession>A0ABQ5E7E6</accession>
<evidence type="ECO:0000313" key="2">
    <source>
        <dbReference type="EMBL" id="GJT46749.1"/>
    </source>
</evidence>
<evidence type="ECO:0000256" key="1">
    <source>
        <dbReference type="SAM" id="MobiDB-lite"/>
    </source>
</evidence>
<feature type="compositionally biased region" description="Basic and acidic residues" evidence="1">
    <location>
        <begin position="44"/>
        <end position="58"/>
    </location>
</feature>
<feature type="compositionally biased region" description="Acidic residues" evidence="1">
    <location>
        <begin position="59"/>
        <end position="68"/>
    </location>
</feature>
<dbReference type="Proteomes" id="UP001151760">
    <property type="component" value="Unassembled WGS sequence"/>
</dbReference>
<keyword evidence="3" id="KW-1185">Reference proteome</keyword>
<sequence>MSYPFYYPRREQIIVSLGMLSFFKYLLIQEASRSLVNLEEIQVEDTHPSKNTSEHHDEDEQEIVELESDVIPIRRSTRTRHAPDRMCLYVDAEEHELGDHNEPTNYKAALSDSNTNTRLEAMNVEM</sequence>
<name>A0ABQ5E7E6_9ASTR</name>
<evidence type="ECO:0000313" key="3">
    <source>
        <dbReference type="Proteomes" id="UP001151760"/>
    </source>
</evidence>
<gene>
    <name evidence="2" type="ORF">Tco_0955464</name>
</gene>
<reference evidence="2" key="2">
    <citation type="submission" date="2022-01" db="EMBL/GenBank/DDBJ databases">
        <authorList>
            <person name="Yamashiro T."/>
            <person name="Shiraishi A."/>
            <person name="Satake H."/>
            <person name="Nakayama K."/>
        </authorList>
    </citation>
    <scope>NUCLEOTIDE SEQUENCE</scope>
</reference>